<dbReference type="STRING" id="983965.A0A2T4BXG6"/>
<keyword evidence="3" id="KW-1185">Reference proteome</keyword>
<dbReference type="Pfam" id="PF20183">
    <property type="entry name" value="DUF6546"/>
    <property type="match status" value="1"/>
</dbReference>
<gene>
    <name evidence="2" type="ORF">M440DRAFT_1471952</name>
</gene>
<dbReference type="AlphaFoldDB" id="A0A2T4BXG6"/>
<dbReference type="OrthoDB" id="4802432at2759"/>
<dbReference type="Proteomes" id="UP000240760">
    <property type="component" value="Unassembled WGS sequence"/>
</dbReference>
<protein>
    <recommendedName>
        <fullName evidence="1">DUF6546 domain-containing protein</fullName>
    </recommendedName>
</protein>
<name>A0A2T4BXG6_TRILO</name>
<evidence type="ECO:0000259" key="1">
    <source>
        <dbReference type="Pfam" id="PF20183"/>
    </source>
</evidence>
<organism evidence="2 3">
    <name type="scientific">Trichoderma longibrachiatum ATCC 18648</name>
    <dbReference type="NCBI Taxonomy" id="983965"/>
    <lineage>
        <taxon>Eukaryota</taxon>
        <taxon>Fungi</taxon>
        <taxon>Dikarya</taxon>
        <taxon>Ascomycota</taxon>
        <taxon>Pezizomycotina</taxon>
        <taxon>Sordariomycetes</taxon>
        <taxon>Hypocreomycetidae</taxon>
        <taxon>Hypocreales</taxon>
        <taxon>Hypocreaceae</taxon>
        <taxon>Trichoderma</taxon>
    </lineage>
</organism>
<reference evidence="2 3" key="1">
    <citation type="submission" date="2016-07" db="EMBL/GenBank/DDBJ databases">
        <title>Multiple horizontal gene transfer events from other fungi enriched the ability of initially mycotrophic Trichoderma (Ascomycota) to feed on dead plant biomass.</title>
        <authorList>
            <consortium name="DOE Joint Genome Institute"/>
            <person name="Aerts A."/>
            <person name="Atanasova L."/>
            <person name="Chenthamara K."/>
            <person name="Zhang J."/>
            <person name="Grujic M."/>
            <person name="Henrissat B."/>
            <person name="Kuo A."/>
            <person name="Salamov A."/>
            <person name="Lipzen A."/>
            <person name="Labutti K."/>
            <person name="Barry K."/>
            <person name="Miao Y."/>
            <person name="Rahimi M.J."/>
            <person name="Shen Q."/>
            <person name="Grigoriev I.V."/>
            <person name="Kubicek C.P."/>
            <person name="Druzhinina I.S."/>
        </authorList>
    </citation>
    <scope>NUCLEOTIDE SEQUENCE [LARGE SCALE GENOMIC DNA]</scope>
    <source>
        <strain evidence="2 3">ATCC 18648</strain>
    </source>
</reference>
<dbReference type="InterPro" id="IPR046676">
    <property type="entry name" value="DUF6546"/>
</dbReference>
<feature type="domain" description="DUF6546" evidence="1">
    <location>
        <begin position="326"/>
        <end position="536"/>
    </location>
</feature>
<proteinExistence type="predicted"/>
<evidence type="ECO:0000313" key="2">
    <source>
        <dbReference type="EMBL" id="PTB73952.1"/>
    </source>
</evidence>
<sequence>MDTTTDPLQVELPSSIDKAASWATLPVEIRHRILNFVGLPISQSPNNDLVSQKLAPFATVCREWQVFFETRIFRRLVLDINSLADFNATIRRSDIRLGYIRKLWLRIKLPKYDCPDCDYEEDAGTQHLNNILFTVCIQSLLATLKLWDPARHGAQGLALMLSASSSSDTEHRFSRCEVKDDYPFHYAEDLALPPSMGEFHQKAIAASLNHLIHRGREWPWHNGHIRRLHGTPLRLVSRNERGRFINPHKVLPAVPVVKGLVMRRQFRREIHIGTLSHLCARSFVALEWFRFERTLSVKPQHQLAFDKVSGESNAFSSGFQSCLLPSLPKTLRRFSFTQWDIPEKERGFTLGSEAPGMSLHRKAHLPRVMAKLSQRLEQFCPPWQMDTAAFLQSITESGELLKTPESSLKRLILRCALSSRETSRLEFGSLVLLAAEAALSLPQLEVIELWGTCLDKQDSCAYIFQYSYDDRRANIVWRSFDKTMVCQARIIAMWSEVAKRHSHSTVMCNIVPFAETKADIYRSDGTCIYRHLLLRDLAFDPITRIILENEPYI</sequence>
<dbReference type="EMBL" id="KZ679137">
    <property type="protein sequence ID" value="PTB73952.1"/>
    <property type="molecule type" value="Genomic_DNA"/>
</dbReference>
<evidence type="ECO:0000313" key="3">
    <source>
        <dbReference type="Proteomes" id="UP000240760"/>
    </source>
</evidence>
<accession>A0A2T4BXG6</accession>